<protein>
    <recommendedName>
        <fullName evidence="17">DASH complex subunit DUO1</fullName>
    </recommendedName>
    <alternativeName>
        <fullName evidence="18">Outer kinetochore protein DUO1</fullName>
    </alternativeName>
</protein>
<feature type="compositionally biased region" description="Polar residues" evidence="20">
    <location>
        <begin position="1"/>
        <end position="19"/>
    </location>
</feature>
<dbReference type="GeneID" id="38777936"/>
<name>A0A401GFS7_9APHY</name>
<feature type="compositionally biased region" description="Low complexity" evidence="20">
    <location>
        <begin position="20"/>
        <end position="33"/>
    </location>
</feature>
<evidence type="ECO:0000256" key="10">
    <source>
        <dbReference type="ARBA" id="ARBA00022829"/>
    </source>
</evidence>
<evidence type="ECO:0000256" key="1">
    <source>
        <dbReference type="ARBA" id="ARBA00004123"/>
    </source>
</evidence>
<dbReference type="OrthoDB" id="5599235at2759"/>
<evidence type="ECO:0000256" key="14">
    <source>
        <dbReference type="ARBA" id="ARBA00023242"/>
    </source>
</evidence>
<dbReference type="GO" id="GO:0051301">
    <property type="term" value="P:cell division"/>
    <property type="evidence" value="ECO:0007669"/>
    <property type="project" value="UniProtKB-KW"/>
</dbReference>
<keyword evidence="16" id="KW-0137">Centromere</keyword>
<keyword evidence="12 19" id="KW-0175">Coiled coil</keyword>
<comment type="subcellular location">
    <subcellularLocation>
        <location evidence="3">Chromosome</location>
        <location evidence="3">Centromere</location>
        <location evidence="3">Kinetochore</location>
    </subcellularLocation>
    <subcellularLocation>
        <location evidence="2">Cytoplasm</location>
        <location evidence="2">Cytoskeleton</location>
        <location evidence="2">Spindle</location>
    </subcellularLocation>
    <subcellularLocation>
        <location evidence="1">Nucleus</location>
    </subcellularLocation>
</comment>
<evidence type="ECO:0000256" key="9">
    <source>
        <dbReference type="ARBA" id="ARBA00022776"/>
    </source>
</evidence>
<evidence type="ECO:0000256" key="7">
    <source>
        <dbReference type="ARBA" id="ARBA00022618"/>
    </source>
</evidence>
<evidence type="ECO:0000256" key="12">
    <source>
        <dbReference type="ARBA" id="ARBA00023054"/>
    </source>
</evidence>
<dbReference type="Proteomes" id="UP000287166">
    <property type="component" value="Unassembled WGS sequence"/>
</dbReference>
<dbReference type="STRING" id="139825.A0A401GFS7"/>
<keyword evidence="11" id="KW-0995">Kinetochore</keyword>
<dbReference type="Pfam" id="PF08651">
    <property type="entry name" value="DASH_Duo1"/>
    <property type="match status" value="1"/>
</dbReference>
<evidence type="ECO:0000256" key="5">
    <source>
        <dbReference type="ARBA" id="ARBA00022454"/>
    </source>
</evidence>
<evidence type="ECO:0000256" key="11">
    <source>
        <dbReference type="ARBA" id="ARBA00022838"/>
    </source>
</evidence>
<evidence type="ECO:0000256" key="17">
    <source>
        <dbReference type="ARBA" id="ARBA00044152"/>
    </source>
</evidence>
<evidence type="ECO:0000313" key="22">
    <source>
        <dbReference type="Proteomes" id="UP000287166"/>
    </source>
</evidence>
<evidence type="ECO:0000256" key="13">
    <source>
        <dbReference type="ARBA" id="ARBA00023212"/>
    </source>
</evidence>
<dbReference type="EMBL" id="BFAD01000003">
    <property type="protein sequence ID" value="GBE81019.1"/>
    <property type="molecule type" value="Genomic_DNA"/>
</dbReference>
<feature type="region of interest" description="Disordered" evidence="20">
    <location>
        <begin position="1"/>
        <end position="85"/>
    </location>
</feature>
<dbReference type="GO" id="GO:0005874">
    <property type="term" value="C:microtubule"/>
    <property type="evidence" value="ECO:0007669"/>
    <property type="project" value="UniProtKB-KW"/>
</dbReference>
<keyword evidence="8" id="KW-0493">Microtubule</keyword>
<feature type="compositionally biased region" description="Basic and acidic residues" evidence="20">
    <location>
        <begin position="190"/>
        <end position="241"/>
    </location>
</feature>
<keyword evidence="5" id="KW-0158">Chromosome</keyword>
<comment type="similarity">
    <text evidence="4">Belongs to the DASH complex DUO1 family.</text>
</comment>
<dbReference type="GO" id="GO:0042729">
    <property type="term" value="C:DASH complex"/>
    <property type="evidence" value="ECO:0007669"/>
    <property type="project" value="InterPro"/>
</dbReference>
<evidence type="ECO:0000256" key="18">
    <source>
        <dbReference type="ARBA" id="ARBA00044358"/>
    </source>
</evidence>
<keyword evidence="6" id="KW-0963">Cytoplasm</keyword>
<feature type="coiled-coil region" evidence="19">
    <location>
        <begin position="93"/>
        <end position="153"/>
    </location>
</feature>
<reference evidence="21 22" key="1">
    <citation type="journal article" date="2018" name="Sci. Rep.">
        <title>Genome sequence of the cauliflower mushroom Sparassis crispa (Hanabiratake) and its association with beneficial usage.</title>
        <authorList>
            <person name="Kiyama R."/>
            <person name="Furutani Y."/>
            <person name="Kawaguchi K."/>
            <person name="Nakanishi T."/>
        </authorList>
    </citation>
    <scope>NUCLEOTIDE SEQUENCE [LARGE SCALE GENOMIC DNA]</scope>
</reference>
<dbReference type="InterPro" id="IPR013960">
    <property type="entry name" value="DASH_Duo1"/>
</dbReference>
<organism evidence="21 22">
    <name type="scientific">Sparassis crispa</name>
    <dbReference type="NCBI Taxonomy" id="139825"/>
    <lineage>
        <taxon>Eukaryota</taxon>
        <taxon>Fungi</taxon>
        <taxon>Dikarya</taxon>
        <taxon>Basidiomycota</taxon>
        <taxon>Agaricomycotina</taxon>
        <taxon>Agaricomycetes</taxon>
        <taxon>Polyporales</taxon>
        <taxon>Sparassidaceae</taxon>
        <taxon>Sparassis</taxon>
    </lineage>
</organism>
<evidence type="ECO:0000256" key="16">
    <source>
        <dbReference type="ARBA" id="ARBA00023328"/>
    </source>
</evidence>
<feature type="region of interest" description="Disordered" evidence="20">
    <location>
        <begin position="182"/>
        <end position="308"/>
    </location>
</feature>
<keyword evidence="10" id="KW-0159">Chromosome partition</keyword>
<sequence length="308" mass="34282">MDSSNISDFDLPNQGSRLLSESSFVPSISSGSSRTGPGGADLSLSELSLPDRPGPSHRRPFSLLAQPITHNEDDPDYSPIADDNADAEGELDQTMTQEDVEKLKKLAAKAREEKLQHDLFILKKLNGAFEVYKDALKETKSSTERVANQLEHTNALLDKYVMILSKSETTAKLILDERWKGAEADEETLEREQAEAEERARREEEERVLAAQRERERLEREEQERKERIERERLERERAEASKSTGRGGVRGVRGTRASMRGTRGAARAAPTRGMGIASSSTSSVPMSRRTTSSMRSTGVTRGVPRRG</sequence>
<accession>A0A401GFS7</accession>
<dbReference type="InParanoid" id="A0A401GFS7"/>
<evidence type="ECO:0000256" key="3">
    <source>
        <dbReference type="ARBA" id="ARBA00004629"/>
    </source>
</evidence>
<keyword evidence="7" id="KW-0132">Cell division</keyword>
<dbReference type="GO" id="GO:0072686">
    <property type="term" value="C:mitotic spindle"/>
    <property type="evidence" value="ECO:0007669"/>
    <property type="project" value="InterPro"/>
</dbReference>
<dbReference type="GO" id="GO:0000278">
    <property type="term" value="P:mitotic cell cycle"/>
    <property type="evidence" value="ECO:0007669"/>
    <property type="project" value="InterPro"/>
</dbReference>
<evidence type="ECO:0000256" key="2">
    <source>
        <dbReference type="ARBA" id="ARBA00004186"/>
    </source>
</evidence>
<dbReference type="PANTHER" id="PTHR28216:SF1">
    <property type="entry name" value="DASH COMPLEX SUBUNIT DUO1"/>
    <property type="match status" value="1"/>
</dbReference>
<keyword evidence="15" id="KW-0131">Cell cycle</keyword>
<evidence type="ECO:0000256" key="8">
    <source>
        <dbReference type="ARBA" id="ARBA00022701"/>
    </source>
</evidence>
<evidence type="ECO:0000256" key="6">
    <source>
        <dbReference type="ARBA" id="ARBA00022490"/>
    </source>
</evidence>
<evidence type="ECO:0000256" key="19">
    <source>
        <dbReference type="SAM" id="Coils"/>
    </source>
</evidence>
<evidence type="ECO:0000256" key="20">
    <source>
        <dbReference type="SAM" id="MobiDB-lite"/>
    </source>
</evidence>
<keyword evidence="22" id="KW-1185">Reference proteome</keyword>
<keyword evidence="14" id="KW-0539">Nucleus</keyword>
<dbReference type="AlphaFoldDB" id="A0A401GFS7"/>
<proteinExistence type="inferred from homology"/>
<evidence type="ECO:0000313" key="21">
    <source>
        <dbReference type="EMBL" id="GBE81019.1"/>
    </source>
</evidence>
<evidence type="ECO:0000256" key="15">
    <source>
        <dbReference type="ARBA" id="ARBA00023306"/>
    </source>
</evidence>
<dbReference type="PANTHER" id="PTHR28216">
    <property type="entry name" value="DASH COMPLEX SUBUNIT DUO1"/>
    <property type="match status" value="1"/>
</dbReference>
<dbReference type="RefSeq" id="XP_027611932.1">
    <property type="nucleotide sequence ID" value="XM_027756131.1"/>
</dbReference>
<gene>
    <name evidence="21" type="ORF">SCP_0307420</name>
</gene>
<dbReference type="GO" id="GO:0007059">
    <property type="term" value="P:chromosome segregation"/>
    <property type="evidence" value="ECO:0007669"/>
    <property type="project" value="UniProtKB-KW"/>
</dbReference>
<feature type="compositionally biased region" description="Low complexity" evidence="20">
    <location>
        <begin position="253"/>
        <end position="308"/>
    </location>
</feature>
<evidence type="ECO:0000256" key="4">
    <source>
        <dbReference type="ARBA" id="ARBA00005366"/>
    </source>
</evidence>
<keyword evidence="9" id="KW-0498">Mitosis</keyword>
<comment type="caution">
    <text evidence="21">The sequence shown here is derived from an EMBL/GenBank/DDBJ whole genome shotgun (WGS) entry which is preliminary data.</text>
</comment>
<keyword evidence="13" id="KW-0206">Cytoskeleton</keyword>